<dbReference type="PANTHER" id="PTHR12489">
    <property type="entry name" value="LIPOMA HMGIC FUSION PARTNER-LIKE PROTEIN"/>
    <property type="match status" value="1"/>
</dbReference>
<reference evidence="10" key="1">
    <citation type="submission" date="2016-04" db="UniProtKB">
        <authorList>
            <consortium name="WormBaseParasite"/>
        </authorList>
    </citation>
    <scope>IDENTIFICATION</scope>
</reference>
<evidence type="ECO:0000256" key="6">
    <source>
        <dbReference type="SAM" id="Phobius"/>
    </source>
</evidence>
<evidence type="ECO:0000256" key="2">
    <source>
        <dbReference type="ARBA" id="ARBA00022692"/>
    </source>
</evidence>
<protein>
    <submittedName>
        <fullName evidence="10">LHFPL tetraspan subfamily member 4b</fullName>
    </submittedName>
</protein>
<comment type="subcellular location">
    <subcellularLocation>
        <location evidence="1">Membrane</location>
        <topology evidence="1">Multi-pass membrane protein</topology>
    </subcellularLocation>
</comment>
<dbReference type="Gene3D" id="1.20.140.150">
    <property type="match status" value="1"/>
</dbReference>
<feature type="transmembrane region" description="Helical" evidence="6">
    <location>
        <begin position="7"/>
        <end position="35"/>
    </location>
</feature>
<reference evidence="8 9" key="2">
    <citation type="submission" date="2018-11" db="EMBL/GenBank/DDBJ databases">
        <authorList>
            <consortium name="Pathogen Informatics"/>
        </authorList>
    </citation>
    <scope>NUCLEOTIDE SEQUENCE [LARGE SCALE GENOMIC DNA]</scope>
</reference>
<evidence type="ECO:0000256" key="5">
    <source>
        <dbReference type="SAM" id="MobiDB-lite"/>
    </source>
</evidence>
<dbReference type="GO" id="GO:0016020">
    <property type="term" value="C:membrane"/>
    <property type="evidence" value="ECO:0007669"/>
    <property type="project" value="UniProtKB-SubCell"/>
</dbReference>
<dbReference type="EMBL" id="UYWX01020349">
    <property type="protein sequence ID" value="VDM31499.1"/>
    <property type="molecule type" value="Genomic_DNA"/>
</dbReference>
<evidence type="ECO:0000256" key="1">
    <source>
        <dbReference type="ARBA" id="ARBA00004141"/>
    </source>
</evidence>
<dbReference type="InterPro" id="IPR019372">
    <property type="entry name" value="LHFPL"/>
</dbReference>
<organism evidence="10">
    <name type="scientific">Hydatigena taeniaeformis</name>
    <name type="common">Feline tapeworm</name>
    <name type="synonym">Taenia taeniaeformis</name>
    <dbReference type="NCBI Taxonomy" id="6205"/>
    <lineage>
        <taxon>Eukaryota</taxon>
        <taxon>Metazoa</taxon>
        <taxon>Spiralia</taxon>
        <taxon>Lophotrochozoa</taxon>
        <taxon>Platyhelminthes</taxon>
        <taxon>Cestoda</taxon>
        <taxon>Eucestoda</taxon>
        <taxon>Cyclophyllidea</taxon>
        <taxon>Taeniidae</taxon>
        <taxon>Hydatigera</taxon>
    </lineage>
</organism>
<keyword evidence="2 6" id="KW-0812">Transmembrane</keyword>
<dbReference type="WBParaSite" id="TTAC_0000717701-mRNA-1">
    <property type="protein sequence ID" value="TTAC_0000717701-mRNA-1"/>
    <property type="gene ID" value="TTAC_0000717701"/>
</dbReference>
<feature type="transmembrane region" description="Helical" evidence="6">
    <location>
        <begin position="90"/>
        <end position="123"/>
    </location>
</feature>
<dbReference type="Pfam" id="PF10242">
    <property type="entry name" value="L_HMGIC_fpl"/>
    <property type="match status" value="1"/>
</dbReference>
<dbReference type="PANTHER" id="PTHR12489:SF16">
    <property type="entry name" value="LHFPL TETRASPAN SUBFAMILY MEMBER 6 PROTEIN-RELATED"/>
    <property type="match status" value="1"/>
</dbReference>
<keyword evidence="9" id="KW-1185">Reference proteome</keyword>
<keyword evidence="7" id="KW-0732">Signal</keyword>
<evidence type="ECO:0000313" key="10">
    <source>
        <dbReference type="WBParaSite" id="TTAC_0000717701-mRNA-1"/>
    </source>
</evidence>
<dbReference type="AlphaFoldDB" id="A0A158REE9"/>
<dbReference type="STRING" id="6205.A0A158REE9"/>
<evidence type="ECO:0000313" key="8">
    <source>
        <dbReference type="EMBL" id="VDM31499.1"/>
    </source>
</evidence>
<evidence type="ECO:0000313" key="9">
    <source>
        <dbReference type="Proteomes" id="UP000274429"/>
    </source>
</evidence>
<gene>
    <name evidence="8" type="ORF">TTAC_LOCUS7162</name>
</gene>
<feature type="signal peptide" evidence="7">
    <location>
        <begin position="1"/>
        <end position="23"/>
    </location>
</feature>
<evidence type="ECO:0000256" key="3">
    <source>
        <dbReference type="ARBA" id="ARBA00022989"/>
    </source>
</evidence>
<evidence type="ECO:0000256" key="4">
    <source>
        <dbReference type="ARBA" id="ARBA00023136"/>
    </source>
</evidence>
<accession>A0A158REE9</accession>
<name>A0A158REE9_HYDTA</name>
<keyword evidence="3 6" id="KW-1133">Transmembrane helix</keyword>
<proteinExistence type="predicted"/>
<dbReference type="Proteomes" id="UP000274429">
    <property type="component" value="Unassembled WGS sequence"/>
</dbReference>
<feature type="region of interest" description="Disordered" evidence="5">
    <location>
        <begin position="294"/>
        <end position="323"/>
    </location>
</feature>
<keyword evidence="4 6" id="KW-0472">Membrane</keyword>
<sequence length="323" mass="35282">MTPQWQIISLLLIWSLLTVLVAGVCSTCCLLPFWVAGSVELPAIGGRVITSVSHLGLFRRCGYPTYQSNGDVEWIQGCGYYPELESVPHWVWRMALVLLIIAACLLVFLAFFVICAGACTSLLRKNLKLSRVCSYVHLVAGEIVLHDIGTRGLRVMCVAFRSLRGWLGIRADNSMRRNQRGFVGNAEPSAIPPAAQYLIATVAINHFHSHLSPPWYTTQNSVFFSGGSGGVGGGINCSGRRRPHSLIVPPDPSSMCDLTRRLSCSTFWSIPEQEQSEMPPIKRSECHFVAVIPEDEVDANTAEGENNDISNDDKSASGGDTVS</sequence>
<evidence type="ECO:0000256" key="7">
    <source>
        <dbReference type="SAM" id="SignalP"/>
    </source>
</evidence>
<feature type="chain" id="PRO_5043136027" evidence="7">
    <location>
        <begin position="24"/>
        <end position="323"/>
    </location>
</feature>
<dbReference type="OrthoDB" id="5873721at2759"/>